<name>A0ABQ8UFI3_9EUKA</name>
<dbReference type="Gene3D" id="3.40.250.10">
    <property type="entry name" value="Rhodanese-like domain"/>
    <property type="match status" value="1"/>
</dbReference>
<protein>
    <submittedName>
        <fullName evidence="2">Dual specificity phosphatase ibp1</fullName>
    </submittedName>
</protein>
<feature type="domain" description="Rhodanese" evidence="1">
    <location>
        <begin position="19"/>
        <end position="119"/>
    </location>
</feature>
<dbReference type="PROSITE" id="PS50206">
    <property type="entry name" value="RHODANESE_3"/>
    <property type="match status" value="1"/>
</dbReference>
<gene>
    <name evidence="2" type="ORF">PAPYR_7478</name>
</gene>
<keyword evidence="3" id="KW-1185">Reference proteome</keyword>
<dbReference type="EMBL" id="JAPMOS010000053">
    <property type="protein sequence ID" value="KAJ4457176.1"/>
    <property type="molecule type" value="Genomic_DNA"/>
</dbReference>
<evidence type="ECO:0000259" key="1">
    <source>
        <dbReference type="PROSITE" id="PS50206"/>
    </source>
</evidence>
<dbReference type="SUPFAM" id="SSF52821">
    <property type="entry name" value="Rhodanese/Cell cycle control phosphatase"/>
    <property type="match status" value="1"/>
</dbReference>
<dbReference type="InterPro" id="IPR036873">
    <property type="entry name" value="Rhodanese-like_dom_sf"/>
</dbReference>
<proteinExistence type="predicted"/>
<dbReference type="InterPro" id="IPR001763">
    <property type="entry name" value="Rhodanese-like_dom"/>
</dbReference>
<reference evidence="2" key="1">
    <citation type="journal article" date="2022" name="bioRxiv">
        <title>Genomics of Preaxostyla Flagellates Illuminates Evolutionary Transitions and the Path Towards Mitochondrial Loss.</title>
        <authorList>
            <person name="Novak L.V.F."/>
            <person name="Treitli S.C."/>
            <person name="Pyrih J."/>
            <person name="Halakuc P."/>
            <person name="Pipaliya S.V."/>
            <person name="Vacek V."/>
            <person name="Brzon O."/>
            <person name="Soukal P."/>
            <person name="Eme L."/>
            <person name="Dacks J.B."/>
            <person name="Karnkowska A."/>
            <person name="Elias M."/>
            <person name="Hampl V."/>
        </authorList>
    </citation>
    <scope>NUCLEOTIDE SEQUENCE</scope>
    <source>
        <strain evidence="2">RCP-MX</strain>
    </source>
</reference>
<evidence type="ECO:0000313" key="3">
    <source>
        <dbReference type="Proteomes" id="UP001141327"/>
    </source>
</evidence>
<evidence type="ECO:0000313" key="2">
    <source>
        <dbReference type="EMBL" id="KAJ4457176.1"/>
    </source>
</evidence>
<sequence>MEQVVYLSPAELAAMLRDHPSDVTIVDVRGNDYEGGHIPNSLNIPADQLAGERLEALAAYVRARPHLRHIVFHCLYSKQRGPKAAAMWCRSQASGLPHVQAHVLRGGFEAWAMLYRKQPGMIADYLPEKWAWMDAPVKD</sequence>
<comment type="caution">
    <text evidence="2">The sequence shown here is derived from an EMBL/GenBank/DDBJ whole genome shotgun (WGS) entry which is preliminary data.</text>
</comment>
<accession>A0ABQ8UFI3</accession>
<dbReference type="PANTHER" id="PTHR10828:SF38">
    <property type="entry name" value="ARSENICAL-RESISTANCE PROTEIN 2-RELATED"/>
    <property type="match status" value="1"/>
</dbReference>
<dbReference type="SMART" id="SM00450">
    <property type="entry name" value="RHOD"/>
    <property type="match status" value="1"/>
</dbReference>
<organism evidence="2 3">
    <name type="scientific">Paratrimastix pyriformis</name>
    <dbReference type="NCBI Taxonomy" id="342808"/>
    <lineage>
        <taxon>Eukaryota</taxon>
        <taxon>Metamonada</taxon>
        <taxon>Preaxostyla</taxon>
        <taxon>Paratrimastigidae</taxon>
        <taxon>Paratrimastix</taxon>
    </lineage>
</organism>
<dbReference type="Proteomes" id="UP001141327">
    <property type="component" value="Unassembled WGS sequence"/>
</dbReference>
<dbReference type="PANTHER" id="PTHR10828">
    <property type="entry name" value="M-PHASE INDUCER PHOSPHATASE DUAL SPECIFICITY PHOSPHATASE CDC25"/>
    <property type="match status" value="1"/>
</dbReference>
<dbReference type="Pfam" id="PF00581">
    <property type="entry name" value="Rhodanese"/>
    <property type="match status" value="1"/>
</dbReference>